<accession>A0A7Y6DW74</accession>
<evidence type="ECO:0000313" key="5">
    <source>
        <dbReference type="EMBL" id="NUU16313.1"/>
    </source>
</evidence>
<feature type="region of interest" description="Disordered" evidence="1">
    <location>
        <begin position="1"/>
        <end position="65"/>
    </location>
</feature>
<dbReference type="InterPro" id="IPR026004">
    <property type="entry name" value="Septum_form"/>
</dbReference>
<reference evidence="5 6" key="1">
    <citation type="submission" date="2020-05" db="EMBL/GenBank/DDBJ databases">
        <title>Genome Sequencing of Type Strains.</title>
        <authorList>
            <person name="Lemaire J.F."/>
            <person name="Inderbitzin P."/>
            <person name="Gregorio O.A."/>
            <person name="Collins S.B."/>
            <person name="Wespe N."/>
            <person name="Knight-Connoni V."/>
        </authorList>
    </citation>
    <scope>NUCLEOTIDE SEQUENCE [LARGE SCALE GENOMIC DNA]</scope>
    <source>
        <strain evidence="5 6">ATCC 25174</strain>
    </source>
</reference>
<evidence type="ECO:0000259" key="4">
    <source>
        <dbReference type="Pfam" id="PF13845"/>
    </source>
</evidence>
<feature type="transmembrane region" description="Helical" evidence="2">
    <location>
        <begin position="154"/>
        <end position="176"/>
    </location>
</feature>
<feature type="domain" description="Septum formation-related" evidence="4">
    <location>
        <begin position="242"/>
        <end position="336"/>
    </location>
</feature>
<comment type="caution">
    <text evidence="5">The sequence shown here is derived from an EMBL/GenBank/DDBJ whole genome shotgun (WGS) entry which is preliminary data.</text>
</comment>
<evidence type="ECO:0000256" key="1">
    <source>
        <dbReference type="SAM" id="MobiDB-lite"/>
    </source>
</evidence>
<dbReference type="Pfam" id="PF13845">
    <property type="entry name" value="Septum_form"/>
    <property type="match status" value="1"/>
</dbReference>
<dbReference type="EMBL" id="JABMCI010000044">
    <property type="protein sequence ID" value="NUU16313.1"/>
    <property type="molecule type" value="Genomic_DNA"/>
</dbReference>
<keyword evidence="2" id="KW-0812">Transmembrane</keyword>
<keyword evidence="2" id="KW-1133">Transmembrane helix</keyword>
<dbReference type="InterPro" id="IPR025241">
    <property type="entry name" value="DUF4190"/>
</dbReference>
<feature type="compositionally biased region" description="Pro residues" evidence="1">
    <location>
        <begin position="54"/>
        <end position="65"/>
    </location>
</feature>
<dbReference type="Proteomes" id="UP000565724">
    <property type="component" value="Unassembled WGS sequence"/>
</dbReference>
<feature type="transmembrane region" description="Helical" evidence="2">
    <location>
        <begin position="188"/>
        <end position="210"/>
    </location>
</feature>
<evidence type="ECO:0000256" key="2">
    <source>
        <dbReference type="SAM" id="Phobius"/>
    </source>
</evidence>
<name>A0A7Y6DW74_9CELL</name>
<evidence type="ECO:0000259" key="3">
    <source>
        <dbReference type="Pfam" id="PF13828"/>
    </source>
</evidence>
<keyword evidence="2" id="KW-0472">Membrane</keyword>
<keyword evidence="6" id="KW-1185">Reference proteome</keyword>
<organism evidence="5 6">
    <name type="scientific">Cellulomonas humilata</name>
    <dbReference type="NCBI Taxonomy" id="144055"/>
    <lineage>
        <taxon>Bacteria</taxon>
        <taxon>Bacillati</taxon>
        <taxon>Actinomycetota</taxon>
        <taxon>Actinomycetes</taxon>
        <taxon>Micrococcales</taxon>
        <taxon>Cellulomonadaceae</taxon>
        <taxon>Cellulomonas</taxon>
    </lineage>
</organism>
<dbReference type="RefSeq" id="WP_175346211.1">
    <property type="nucleotide sequence ID" value="NZ_JABMCI010000044.1"/>
</dbReference>
<proteinExistence type="predicted"/>
<evidence type="ECO:0000313" key="6">
    <source>
        <dbReference type="Proteomes" id="UP000565724"/>
    </source>
</evidence>
<sequence>MSEQTGHEPSGTPFALPGGPRPAVDAPRLVDETRSAADATSPYAPPSAGAASPFGPPAAPQPFLPAPLHGQAGMYAQPGMYPPPAGYGQAAPFVQPPAYGSPAPYGAPQPSYGPPAAFGGPPAYGMPGGPVFGYGGVVEPPTDGLAIASLVTSIAGLLVLGGAPGPVGVGLGIGALRRIRRRGTKGRGMAIAGVIVGAVSTLVCIGWVWLAVWASSNPVVASGLAFHDEIPDYTLRSDLVVGDCLREYPDSWDLGTAEPVDCGEAHAMEIVAVLPLSGPVDSSSDPTDAGYSQGFAECSAQIERDAPGMLDEWTVWTDVSFPHPDDWSAGATTAYCALATDSPSLRGSVLDGSVTGPE</sequence>
<dbReference type="Pfam" id="PF13828">
    <property type="entry name" value="DUF4190"/>
    <property type="match status" value="1"/>
</dbReference>
<protein>
    <submittedName>
        <fullName evidence="5">DUF4190 domain-containing protein</fullName>
    </submittedName>
</protein>
<feature type="domain" description="DUF4190" evidence="3">
    <location>
        <begin position="145"/>
        <end position="204"/>
    </location>
</feature>
<dbReference type="AlphaFoldDB" id="A0A7Y6DW74"/>
<gene>
    <name evidence="5" type="ORF">HP550_03500</name>
</gene>